<dbReference type="SUPFAM" id="SSF159888">
    <property type="entry name" value="YdhG-like"/>
    <property type="match status" value="1"/>
</dbReference>
<dbReference type="EMBL" id="JBHUFF010000009">
    <property type="protein sequence ID" value="MFD1799230.1"/>
    <property type="molecule type" value="Genomic_DNA"/>
</dbReference>
<sequence>MVENKTKENTDSVTEFLEMIEDPKKRQDAYALVKLFYETTGYEPKMWGTAIIGFGSYHYKYASGHEGDSCRVGLSPRKSAISIYLSQPDDEHRAELLARLGKHTMGKGCLYIKKLKDIDLQVLKELVQESVQYTKKRYAN</sequence>
<dbReference type="Proteomes" id="UP001597285">
    <property type="component" value="Unassembled WGS sequence"/>
</dbReference>
<dbReference type="RefSeq" id="WP_058918918.1">
    <property type="nucleotide sequence ID" value="NZ_JBHSQC010000004.1"/>
</dbReference>
<organism evidence="2 3">
    <name type="scientific">Carnobacterium antarcticum</name>
    <dbReference type="NCBI Taxonomy" id="2126436"/>
    <lineage>
        <taxon>Bacteria</taxon>
        <taxon>Bacillati</taxon>
        <taxon>Bacillota</taxon>
        <taxon>Bacilli</taxon>
        <taxon>Lactobacillales</taxon>
        <taxon>Carnobacteriaceae</taxon>
        <taxon>Carnobacterium</taxon>
    </lineage>
</organism>
<protein>
    <submittedName>
        <fullName evidence="2">DUF1801 domain-containing protein</fullName>
    </submittedName>
</protein>
<evidence type="ECO:0000313" key="3">
    <source>
        <dbReference type="Proteomes" id="UP001597285"/>
    </source>
</evidence>
<accession>A0ABW4NM76</accession>
<feature type="domain" description="YdhG-like" evidence="1">
    <location>
        <begin position="25"/>
        <end position="131"/>
    </location>
</feature>
<evidence type="ECO:0000259" key="1">
    <source>
        <dbReference type="Pfam" id="PF08818"/>
    </source>
</evidence>
<keyword evidence="3" id="KW-1185">Reference proteome</keyword>
<gene>
    <name evidence="2" type="ORF">ACFSBK_05060</name>
</gene>
<comment type="caution">
    <text evidence="2">The sequence shown here is derived from an EMBL/GenBank/DDBJ whole genome shotgun (WGS) entry which is preliminary data.</text>
</comment>
<name>A0ABW4NM76_9LACT</name>
<proteinExistence type="predicted"/>
<evidence type="ECO:0000313" key="2">
    <source>
        <dbReference type="EMBL" id="MFD1799230.1"/>
    </source>
</evidence>
<reference evidence="3" key="1">
    <citation type="journal article" date="2019" name="Int. J. Syst. Evol. Microbiol.">
        <title>The Global Catalogue of Microorganisms (GCM) 10K type strain sequencing project: providing services to taxonomists for standard genome sequencing and annotation.</title>
        <authorList>
            <consortium name="The Broad Institute Genomics Platform"/>
            <consortium name="The Broad Institute Genome Sequencing Center for Infectious Disease"/>
            <person name="Wu L."/>
            <person name="Ma J."/>
        </authorList>
    </citation>
    <scope>NUCLEOTIDE SEQUENCE [LARGE SCALE GENOMIC DNA]</scope>
    <source>
        <strain evidence="3">KCTC 42143</strain>
    </source>
</reference>
<dbReference type="InterPro" id="IPR014922">
    <property type="entry name" value="YdhG-like"/>
</dbReference>
<dbReference type="Pfam" id="PF08818">
    <property type="entry name" value="DUF1801"/>
    <property type="match status" value="1"/>
</dbReference>